<evidence type="ECO:0000313" key="3">
    <source>
        <dbReference type="Proteomes" id="UP000239494"/>
    </source>
</evidence>
<sequence>MRLSKTVTHQTGYAGVVDFTFVSGDLALDFAGTVGSRRTDRVELLTGPADLAAWTTAAGLVDVAPDVDERGFADALVLREEVYRLAVAARDGEDYTDLALLNDHAARPPVAVGLGADGGIVRTGDLAAVLATVGRAAVDLLARPLAAQVRECGADTCTRLYVDHSRRGARRWCDMKRCGNRVKASQFRARHA</sequence>
<dbReference type="AlphaFoldDB" id="A0A2T0TJ86"/>
<dbReference type="Gene3D" id="1.10.3300.10">
    <property type="entry name" value="Jann2411-like domain"/>
    <property type="match status" value="1"/>
</dbReference>
<dbReference type="Pfam" id="PF11706">
    <property type="entry name" value="zf-CGNR"/>
    <property type="match status" value="1"/>
</dbReference>
<dbReference type="EMBL" id="PVTF01000001">
    <property type="protein sequence ID" value="PRY45782.1"/>
    <property type="molecule type" value="Genomic_DNA"/>
</dbReference>
<comment type="caution">
    <text evidence="2">The sequence shown here is derived from an EMBL/GenBank/DDBJ whole genome shotgun (WGS) entry which is preliminary data.</text>
</comment>
<organism evidence="2 3">
    <name type="scientific">Umezawaea tangerina</name>
    <dbReference type="NCBI Taxonomy" id="84725"/>
    <lineage>
        <taxon>Bacteria</taxon>
        <taxon>Bacillati</taxon>
        <taxon>Actinomycetota</taxon>
        <taxon>Actinomycetes</taxon>
        <taxon>Pseudonocardiales</taxon>
        <taxon>Pseudonocardiaceae</taxon>
        <taxon>Umezawaea</taxon>
    </lineage>
</organism>
<dbReference type="InterPro" id="IPR023286">
    <property type="entry name" value="ABATE_dom_sf"/>
</dbReference>
<dbReference type="Pfam" id="PF07336">
    <property type="entry name" value="ABATE"/>
    <property type="match status" value="1"/>
</dbReference>
<name>A0A2T0TJ86_9PSEU</name>
<dbReference type="Proteomes" id="UP000239494">
    <property type="component" value="Unassembled WGS sequence"/>
</dbReference>
<protein>
    <submittedName>
        <fullName evidence="2">Putative RNA-binding Zn ribbon-like protein</fullName>
    </submittedName>
</protein>
<accession>A0A2T0TJ86</accession>
<keyword evidence="3" id="KW-1185">Reference proteome</keyword>
<reference evidence="2 3" key="1">
    <citation type="submission" date="2018-03" db="EMBL/GenBank/DDBJ databases">
        <title>Genomic Encyclopedia of Archaeal and Bacterial Type Strains, Phase II (KMG-II): from individual species to whole genera.</title>
        <authorList>
            <person name="Goeker M."/>
        </authorList>
    </citation>
    <scope>NUCLEOTIDE SEQUENCE [LARGE SCALE GENOMIC DNA]</scope>
    <source>
        <strain evidence="2 3">DSM 44720</strain>
    </source>
</reference>
<gene>
    <name evidence="2" type="ORF">CLV43_10142</name>
</gene>
<evidence type="ECO:0000259" key="1">
    <source>
        <dbReference type="Pfam" id="PF11706"/>
    </source>
</evidence>
<evidence type="ECO:0000313" key="2">
    <source>
        <dbReference type="EMBL" id="PRY45782.1"/>
    </source>
</evidence>
<proteinExistence type="predicted"/>
<dbReference type="PANTHER" id="PTHR35525:SF3">
    <property type="entry name" value="BLL6575 PROTEIN"/>
    <property type="match status" value="1"/>
</dbReference>
<dbReference type="PANTHER" id="PTHR35525">
    <property type="entry name" value="BLL6575 PROTEIN"/>
    <property type="match status" value="1"/>
</dbReference>
<dbReference type="SUPFAM" id="SSF160904">
    <property type="entry name" value="Jann2411-like"/>
    <property type="match status" value="1"/>
</dbReference>
<feature type="domain" description="Zinc finger CGNR" evidence="1">
    <location>
        <begin position="149"/>
        <end position="191"/>
    </location>
</feature>
<dbReference type="InterPro" id="IPR010852">
    <property type="entry name" value="ABATE"/>
</dbReference>
<dbReference type="InterPro" id="IPR021005">
    <property type="entry name" value="Znf_CGNR"/>
</dbReference>